<dbReference type="AlphaFoldDB" id="A0A6G1FEB3"/>
<sequence>MARRMMRQTTSLLPCGCGHLSLDVDVGKLAAFAPSPWLETTALSTWVVSMGTADRVIFLHMTIKAVCLGASAETMDH</sequence>
<protein>
    <submittedName>
        <fullName evidence="1">Uncharacterized protein</fullName>
    </submittedName>
</protein>
<comment type="caution">
    <text evidence="1">The sequence shown here is derived from an EMBL/GenBank/DDBJ whole genome shotgun (WGS) entry which is preliminary data.</text>
</comment>
<accession>A0A6G1FEB3</accession>
<evidence type="ECO:0000313" key="2">
    <source>
        <dbReference type="Proteomes" id="UP000479710"/>
    </source>
</evidence>
<reference evidence="1 2" key="1">
    <citation type="submission" date="2019-11" db="EMBL/GenBank/DDBJ databases">
        <title>Whole genome sequence of Oryza granulata.</title>
        <authorList>
            <person name="Li W."/>
        </authorList>
    </citation>
    <scope>NUCLEOTIDE SEQUENCE [LARGE SCALE GENOMIC DNA]</scope>
    <source>
        <strain evidence="2">cv. Menghai</strain>
        <tissue evidence="1">Leaf</tissue>
    </source>
</reference>
<dbReference type="EMBL" id="SPHZ02000001">
    <property type="protein sequence ID" value="KAF0935211.1"/>
    <property type="molecule type" value="Genomic_DNA"/>
</dbReference>
<proteinExistence type="predicted"/>
<name>A0A6G1FEB3_9ORYZ</name>
<keyword evidence="2" id="KW-1185">Reference proteome</keyword>
<organism evidence="1 2">
    <name type="scientific">Oryza meyeriana var. granulata</name>
    <dbReference type="NCBI Taxonomy" id="110450"/>
    <lineage>
        <taxon>Eukaryota</taxon>
        <taxon>Viridiplantae</taxon>
        <taxon>Streptophyta</taxon>
        <taxon>Embryophyta</taxon>
        <taxon>Tracheophyta</taxon>
        <taxon>Spermatophyta</taxon>
        <taxon>Magnoliopsida</taxon>
        <taxon>Liliopsida</taxon>
        <taxon>Poales</taxon>
        <taxon>Poaceae</taxon>
        <taxon>BOP clade</taxon>
        <taxon>Oryzoideae</taxon>
        <taxon>Oryzeae</taxon>
        <taxon>Oryzinae</taxon>
        <taxon>Oryza</taxon>
        <taxon>Oryza meyeriana</taxon>
    </lineage>
</organism>
<dbReference type="Proteomes" id="UP000479710">
    <property type="component" value="Unassembled WGS sequence"/>
</dbReference>
<gene>
    <name evidence="1" type="ORF">E2562_031249</name>
</gene>
<evidence type="ECO:0000313" key="1">
    <source>
        <dbReference type="EMBL" id="KAF0935211.1"/>
    </source>
</evidence>